<feature type="domain" description="Radical SAM core" evidence="8">
    <location>
        <begin position="48"/>
        <end position="263"/>
    </location>
</feature>
<dbReference type="CDD" id="cd01335">
    <property type="entry name" value="Radical_SAM"/>
    <property type="match status" value="1"/>
</dbReference>
<evidence type="ECO:0000256" key="3">
    <source>
        <dbReference type="ARBA" id="ARBA00022691"/>
    </source>
</evidence>
<protein>
    <submittedName>
        <fullName evidence="9">[FeFe] hydrogenase H-cluster radical SAM maturase HydE</fullName>
    </submittedName>
</protein>
<evidence type="ECO:0000256" key="6">
    <source>
        <dbReference type="ARBA" id="ARBA00023014"/>
    </source>
</evidence>
<dbReference type="RefSeq" id="WP_379321712.1">
    <property type="nucleotide sequence ID" value="NZ_JBHTLM010000028.1"/>
</dbReference>
<dbReference type="InterPro" id="IPR058240">
    <property type="entry name" value="rSAM_sf"/>
</dbReference>
<keyword evidence="2" id="KW-0004">4Fe-4S</keyword>
<dbReference type="SFLD" id="SFLDS00029">
    <property type="entry name" value="Radical_SAM"/>
    <property type="match status" value="1"/>
</dbReference>
<dbReference type="NCBIfam" id="TIGR03956">
    <property type="entry name" value="rSAM_HydE"/>
    <property type="match status" value="1"/>
</dbReference>
<dbReference type="InterPro" id="IPR010722">
    <property type="entry name" value="BATS_dom"/>
</dbReference>
<comment type="cofactor">
    <cofactor evidence="1">
        <name>[4Fe-4S] cluster</name>
        <dbReference type="ChEBI" id="CHEBI:49883"/>
    </cofactor>
</comment>
<gene>
    <name evidence="9" type="primary">hydE</name>
    <name evidence="9" type="ORF">ACFQ3W_23730</name>
</gene>
<evidence type="ECO:0000313" key="10">
    <source>
        <dbReference type="Proteomes" id="UP001597262"/>
    </source>
</evidence>
<comment type="caution">
    <text evidence="9">The sequence shown here is derived from an EMBL/GenBank/DDBJ whole genome shotgun (WGS) entry which is preliminary data.</text>
</comment>
<evidence type="ECO:0000256" key="2">
    <source>
        <dbReference type="ARBA" id="ARBA00022485"/>
    </source>
</evidence>
<evidence type="ECO:0000256" key="5">
    <source>
        <dbReference type="ARBA" id="ARBA00023004"/>
    </source>
</evidence>
<dbReference type="InterPro" id="IPR034422">
    <property type="entry name" value="HydE/PylB-like"/>
</dbReference>
<keyword evidence="4" id="KW-0479">Metal-binding</keyword>
<dbReference type="SFLD" id="SFLDF00348">
    <property type="entry name" value="FeFe_hydrogenase_maturase_(Hyd"/>
    <property type="match status" value="1"/>
</dbReference>
<evidence type="ECO:0000256" key="4">
    <source>
        <dbReference type="ARBA" id="ARBA00022723"/>
    </source>
</evidence>
<dbReference type="SFLD" id="SFLDG01082">
    <property type="entry name" value="B12-binding_domain_containing"/>
    <property type="match status" value="1"/>
</dbReference>
<dbReference type="SUPFAM" id="SSF102114">
    <property type="entry name" value="Radical SAM enzymes"/>
    <property type="match status" value="1"/>
</dbReference>
<evidence type="ECO:0000256" key="1">
    <source>
        <dbReference type="ARBA" id="ARBA00001966"/>
    </source>
</evidence>
<dbReference type="Gene3D" id="3.20.20.70">
    <property type="entry name" value="Aldolase class I"/>
    <property type="match status" value="1"/>
</dbReference>
<dbReference type="EMBL" id="JBHTLM010000028">
    <property type="protein sequence ID" value="MFD1179285.1"/>
    <property type="molecule type" value="Genomic_DNA"/>
</dbReference>
<dbReference type="InterPro" id="IPR024021">
    <property type="entry name" value="FeFe-hyd_HydE_rSAM"/>
</dbReference>
<dbReference type="InterPro" id="IPR013785">
    <property type="entry name" value="Aldolase_TIM"/>
</dbReference>
<reference evidence="10" key="1">
    <citation type="journal article" date="2019" name="Int. J. Syst. Evol. Microbiol.">
        <title>The Global Catalogue of Microorganisms (GCM) 10K type strain sequencing project: providing services to taxonomists for standard genome sequencing and annotation.</title>
        <authorList>
            <consortium name="The Broad Institute Genomics Platform"/>
            <consortium name="The Broad Institute Genome Sequencing Center for Infectious Disease"/>
            <person name="Wu L."/>
            <person name="Ma J."/>
        </authorList>
    </citation>
    <scope>NUCLEOTIDE SEQUENCE [LARGE SCALE GENOMIC DNA]</scope>
    <source>
        <strain evidence="10">CCUG 59189</strain>
    </source>
</reference>
<sequence length="355" mass="40208">MKQFIHKLYARGELSKDEIVYFLQHLDPESRNELFRFSHKRRLQKYGDKVYLRGLIEFSSFCRQDCLYCGLRASNRDAERYRLNPEQILECCREGYRLGFRTFVLQSGEDFWYTEDMLTHLVQAIKAEFPHSAVTLSIGERGEDTYRRLYAAGADRFLMRHETASRELYEALHPSMSYDNRRTCLRMLKEIGYQIGAGFMVGLPGQTAEDLADDLLYLKALNPDMIGIGPFIPHDHTPLRSAKPGTVGDTLVMIALARLFVPDALIPATTAIGSLDGEGRELALQAGANVVMPNLSPVSVRKKYALYNNKICLGEESAQCRHCLELRIQSAGFSVDMGRGDSLKSLRQQTAGSFI</sequence>
<dbReference type="Proteomes" id="UP001597262">
    <property type="component" value="Unassembled WGS sequence"/>
</dbReference>
<dbReference type="PANTHER" id="PTHR43726">
    <property type="entry name" value="3-METHYLORNITHINE SYNTHASE"/>
    <property type="match status" value="1"/>
</dbReference>
<dbReference type="InterPro" id="IPR007197">
    <property type="entry name" value="rSAM"/>
</dbReference>
<evidence type="ECO:0000256" key="7">
    <source>
        <dbReference type="ARBA" id="ARBA00034078"/>
    </source>
</evidence>
<keyword evidence="5" id="KW-0408">Iron</keyword>
<dbReference type="PIRSF" id="PIRSF004762">
    <property type="entry name" value="CHP00423"/>
    <property type="match status" value="1"/>
</dbReference>
<dbReference type="Pfam" id="PF04055">
    <property type="entry name" value="Radical_SAM"/>
    <property type="match status" value="1"/>
</dbReference>
<dbReference type="SFLD" id="SFLDG01280">
    <property type="entry name" value="HydE/PylB-like"/>
    <property type="match status" value="1"/>
</dbReference>
<dbReference type="PANTHER" id="PTHR43726:SF1">
    <property type="entry name" value="BIOTIN SYNTHASE"/>
    <property type="match status" value="1"/>
</dbReference>
<evidence type="ECO:0000313" key="9">
    <source>
        <dbReference type="EMBL" id="MFD1179285.1"/>
    </source>
</evidence>
<organism evidence="9 10">
    <name type="scientific">Paenibacillus puldeungensis</name>
    <dbReference type="NCBI Taxonomy" id="696536"/>
    <lineage>
        <taxon>Bacteria</taxon>
        <taxon>Bacillati</taxon>
        <taxon>Bacillota</taxon>
        <taxon>Bacilli</taxon>
        <taxon>Bacillales</taxon>
        <taxon>Paenibacillaceae</taxon>
        <taxon>Paenibacillus</taxon>
    </lineage>
</organism>
<evidence type="ECO:0000259" key="8">
    <source>
        <dbReference type="PROSITE" id="PS51918"/>
    </source>
</evidence>
<comment type="cofactor">
    <cofactor evidence="7">
        <name>[2Fe-2S] cluster</name>
        <dbReference type="ChEBI" id="CHEBI:190135"/>
    </cofactor>
</comment>
<keyword evidence="6" id="KW-0411">Iron-sulfur</keyword>
<dbReference type="PROSITE" id="PS51918">
    <property type="entry name" value="RADICAL_SAM"/>
    <property type="match status" value="1"/>
</dbReference>
<dbReference type="SMART" id="SM00729">
    <property type="entry name" value="Elp3"/>
    <property type="match status" value="1"/>
</dbReference>
<name>A0ABW3S5P8_9BACL</name>
<keyword evidence="3" id="KW-0949">S-adenosyl-L-methionine</keyword>
<accession>A0ABW3S5P8</accession>
<dbReference type="SMART" id="SM00876">
    <property type="entry name" value="BATS"/>
    <property type="match status" value="1"/>
</dbReference>
<dbReference type="SFLD" id="SFLDG01060">
    <property type="entry name" value="BATS_domain_containing"/>
    <property type="match status" value="1"/>
</dbReference>
<keyword evidence="10" id="KW-1185">Reference proteome</keyword>
<proteinExistence type="predicted"/>
<dbReference type="InterPro" id="IPR006638">
    <property type="entry name" value="Elp3/MiaA/NifB-like_rSAM"/>
</dbReference>